<proteinExistence type="predicted"/>
<sequence>MPSTTTTTVRAYVTPADTMCFGKKPAKTYYYHQEVIPTREAHHHHHHKHHAPRASYNSSHYRHSSHSPRVSTTSHRHSVPVVYERTSQTRYY</sequence>
<organism evidence="2 3">
    <name type="scientific">Apiospora kogelbergensis</name>
    <dbReference type="NCBI Taxonomy" id="1337665"/>
    <lineage>
        <taxon>Eukaryota</taxon>
        <taxon>Fungi</taxon>
        <taxon>Dikarya</taxon>
        <taxon>Ascomycota</taxon>
        <taxon>Pezizomycotina</taxon>
        <taxon>Sordariomycetes</taxon>
        <taxon>Xylariomycetidae</taxon>
        <taxon>Amphisphaeriales</taxon>
        <taxon>Apiosporaceae</taxon>
        <taxon>Apiospora</taxon>
    </lineage>
</organism>
<name>A0AAW0QVY4_9PEZI</name>
<feature type="compositionally biased region" description="Basic residues" evidence="1">
    <location>
        <begin position="41"/>
        <end position="52"/>
    </location>
</feature>
<evidence type="ECO:0000313" key="3">
    <source>
        <dbReference type="Proteomes" id="UP001392437"/>
    </source>
</evidence>
<comment type="caution">
    <text evidence="2">The sequence shown here is derived from an EMBL/GenBank/DDBJ whole genome shotgun (WGS) entry which is preliminary data.</text>
</comment>
<protein>
    <submittedName>
        <fullName evidence="2">Uncharacterized protein</fullName>
    </submittedName>
</protein>
<dbReference type="Proteomes" id="UP001392437">
    <property type="component" value="Unassembled WGS sequence"/>
</dbReference>
<gene>
    <name evidence="2" type="ORF">PG999_006611</name>
</gene>
<accession>A0AAW0QVY4</accession>
<evidence type="ECO:0000313" key="2">
    <source>
        <dbReference type="EMBL" id="KAK8114542.1"/>
    </source>
</evidence>
<reference evidence="2 3" key="1">
    <citation type="submission" date="2023-01" db="EMBL/GenBank/DDBJ databases">
        <title>Analysis of 21 Apiospora genomes using comparative genomics revels a genus with tremendous synthesis potential of carbohydrate active enzymes and secondary metabolites.</title>
        <authorList>
            <person name="Sorensen T."/>
        </authorList>
    </citation>
    <scope>NUCLEOTIDE SEQUENCE [LARGE SCALE GENOMIC DNA]</scope>
    <source>
        <strain evidence="2 3">CBS 117206</strain>
    </source>
</reference>
<dbReference type="EMBL" id="JAQQWP010000006">
    <property type="protein sequence ID" value="KAK8114542.1"/>
    <property type="molecule type" value="Genomic_DNA"/>
</dbReference>
<evidence type="ECO:0000256" key="1">
    <source>
        <dbReference type="SAM" id="MobiDB-lite"/>
    </source>
</evidence>
<feature type="region of interest" description="Disordered" evidence="1">
    <location>
        <begin position="38"/>
        <end position="92"/>
    </location>
</feature>
<dbReference type="AlphaFoldDB" id="A0AAW0QVY4"/>
<keyword evidence="3" id="KW-1185">Reference proteome</keyword>